<sequence length="55" mass="6013">MLQPRVQTRGCGNHNNSEALKGRHEYLATIGGEISLAKAVNVPNEPWLAPKQLTC</sequence>
<organism evidence="1 2">
    <name type="scientific">Rhodopirellula maiorica SM1</name>
    <dbReference type="NCBI Taxonomy" id="1265738"/>
    <lineage>
        <taxon>Bacteria</taxon>
        <taxon>Pseudomonadati</taxon>
        <taxon>Planctomycetota</taxon>
        <taxon>Planctomycetia</taxon>
        <taxon>Pirellulales</taxon>
        <taxon>Pirellulaceae</taxon>
        <taxon>Novipirellula</taxon>
    </lineage>
</organism>
<keyword evidence="2" id="KW-1185">Reference proteome</keyword>
<dbReference type="PATRIC" id="fig|1265738.3.peg.3289"/>
<accession>M5RKR0</accession>
<evidence type="ECO:0000313" key="2">
    <source>
        <dbReference type="Proteomes" id="UP000011991"/>
    </source>
</evidence>
<dbReference type="Proteomes" id="UP000011991">
    <property type="component" value="Unassembled WGS sequence"/>
</dbReference>
<comment type="caution">
    <text evidence="1">The sequence shown here is derived from an EMBL/GenBank/DDBJ whole genome shotgun (WGS) entry which is preliminary data.</text>
</comment>
<protein>
    <submittedName>
        <fullName evidence="1">Uncharacterized protein</fullName>
    </submittedName>
</protein>
<proteinExistence type="predicted"/>
<name>M5RKR0_9BACT</name>
<gene>
    <name evidence="1" type="ORF">RMSM_03298</name>
</gene>
<evidence type="ECO:0000313" key="1">
    <source>
        <dbReference type="EMBL" id="EMI19776.1"/>
    </source>
</evidence>
<reference evidence="1 2" key="1">
    <citation type="journal article" date="2013" name="Mar. Genomics">
        <title>Expression of sulfatases in Rhodopirellula baltica and the diversity of sulfatases in the genus Rhodopirellula.</title>
        <authorList>
            <person name="Wegner C.E."/>
            <person name="Richter-Heitmann T."/>
            <person name="Klindworth A."/>
            <person name="Klockow C."/>
            <person name="Richter M."/>
            <person name="Achstetter T."/>
            <person name="Glockner F.O."/>
            <person name="Harder J."/>
        </authorList>
    </citation>
    <scope>NUCLEOTIDE SEQUENCE [LARGE SCALE GENOMIC DNA]</scope>
    <source>
        <strain evidence="1 2">SM1</strain>
    </source>
</reference>
<dbReference type="EMBL" id="ANOG01000480">
    <property type="protein sequence ID" value="EMI19776.1"/>
    <property type="molecule type" value="Genomic_DNA"/>
</dbReference>
<dbReference type="AlphaFoldDB" id="M5RKR0"/>